<name>A0A8J3TZ06_9ACTN</name>
<dbReference type="AlphaFoldDB" id="A0A8J3TZ06"/>
<accession>A0A8J3TZ06</accession>
<reference evidence="3 4" key="1">
    <citation type="submission" date="2021-01" db="EMBL/GenBank/DDBJ databases">
        <title>Whole genome shotgun sequence of Planotetraspora mira NBRC 15435.</title>
        <authorList>
            <person name="Komaki H."/>
            <person name="Tamura T."/>
        </authorList>
    </citation>
    <scope>NUCLEOTIDE SEQUENCE [LARGE SCALE GENOMIC DNA]</scope>
    <source>
        <strain evidence="3 4">NBRC 15435</strain>
    </source>
</reference>
<dbReference type="InterPro" id="IPR058711">
    <property type="entry name" value="SCO6045-like_C"/>
</dbReference>
<feature type="region of interest" description="Disordered" evidence="1">
    <location>
        <begin position="1"/>
        <end position="50"/>
    </location>
</feature>
<dbReference type="RefSeq" id="WP_203953760.1">
    <property type="nucleotide sequence ID" value="NZ_BOOO01000016.1"/>
</dbReference>
<gene>
    <name evidence="3" type="ORF">Pmi06nite_32320</name>
</gene>
<feature type="domain" description="SCO6045-like C-terminal" evidence="2">
    <location>
        <begin position="52"/>
        <end position="136"/>
    </location>
</feature>
<dbReference type="Pfam" id="PF26136">
    <property type="entry name" value="SCO6045_C"/>
    <property type="match status" value="1"/>
</dbReference>
<dbReference type="EMBL" id="BOOO01000016">
    <property type="protein sequence ID" value="GII29790.1"/>
    <property type="molecule type" value="Genomic_DNA"/>
</dbReference>
<dbReference type="Proteomes" id="UP000650628">
    <property type="component" value="Unassembled WGS sequence"/>
</dbReference>
<evidence type="ECO:0000313" key="4">
    <source>
        <dbReference type="Proteomes" id="UP000650628"/>
    </source>
</evidence>
<sequence length="153" mass="15875">MTEQGPGPQVAEQRSGPYAGRKPERHVEPDAEGRPGRDAEPSVQAARESLRAAQGALLAALVAGGGVPEGFDEERVRIQAHSLVAKRRGLVARRRPDLVRSLGPDFAAAFAAYAGGRPKPGGGSQADARDFADWLTAQGRLPAAGDGHGAPTP</sequence>
<keyword evidence="4" id="KW-1185">Reference proteome</keyword>
<organism evidence="3 4">
    <name type="scientific">Planotetraspora mira</name>
    <dbReference type="NCBI Taxonomy" id="58121"/>
    <lineage>
        <taxon>Bacteria</taxon>
        <taxon>Bacillati</taxon>
        <taxon>Actinomycetota</taxon>
        <taxon>Actinomycetes</taxon>
        <taxon>Streptosporangiales</taxon>
        <taxon>Streptosporangiaceae</taxon>
        <taxon>Planotetraspora</taxon>
    </lineage>
</organism>
<comment type="caution">
    <text evidence="3">The sequence shown here is derived from an EMBL/GenBank/DDBJ whole genome shotgun (WGS) entry which is preliminary data.</text>
</comment>
<evidence type="ECO:0000313" key="3">
    <source>
        <dbReference type="EMBL" id="GII29790.1"/>
    </source>
</evidence>
<protein>
    <recommendedName>
        <fullName evidence="2">SCO6045-like C-terminal domain-containing protein</fullName>
    </recommendedName>
</protein>
<evidence type="ECO:0000259" key="2">
    <source>
        <dbReference type="Pfam" id="PF26136"/>
    </source>
</evidence>
<evidence type="ECO:0000256" key="1">
    <source>
        <dbReference type="SAM" id="MobiDB-lite"/>
    </source>
</evidence>
<proteinExistence type="predicted"/>
<feature type="compositionally biased region" description="Basic and acidic residues" evidence="1">
    <location>
        <begin position="21"/>
        <end position="40"/>
    </location>
</feature>